<keyword evidence="2" id="KW-1185">Reference proteome</keyword>
<evidence type="ECO:0000313" key="2">
    <source>
        <dbReference type="Proteomes" id="UP001057402"/>
    </source>
</evidence>
<sequence>MGDEFGGVGVEVECVVGSFCKKEDDEEDWPHALVLTCPAQGHINPMLQFSKRLHSKGTKVTFLLPSPPSKPPLRLHPSSIHVVHISDGSEVADQDEELSLEDNLERLRVGLTRSLEEFLDSPAYLERPAKVLIYDSFVPYVLDVALRHRLHGAPFFTQSAAVCSIYYLAHAGNFRIPPVAGAGLPVVGDHPELSMLGPGDLPSFMSDGNPYPELAKLAIGQLSNFREARWMLFNTFVELEEEVVNWMVSEWPLLAIGPTVPSMYLDKRLKDDKDYGASLFEPEVEDYMKWLDSKETGSVAYVSFGSFASLGEEQMEEIGARIGRNGRGIFTADEITKCIDEIMFDDRGREIRQRSTKWKELAQMALREGGSSDRNIDKFVKELVECTPNSKLS</sequence>
<accession>A0ACB9RIS7</accession>
<dbReference type="EMBL" id="CM042883">
    <property type="protein sequence ID" value="KAI4378759.1"/>
    <property type="molecule type" value="Genomic_DNA"/>
</dbReference>
<gene>
    <name evidence="1" type="ORF">MLD38_016194</name>
</gene>
<proteinExistence type="predicted"/>
<reference evidence="2" key="1">
    <citation type="journal article" date="2023" name="Front. Plant Sci.">
        <title>Chromosomal-level genome assembly of Melastoma candidum provides insights into trichome evolution.</title>
        <authorList>
            <person name="Zhong Y."/>
            <person name="Wu W."/>
            <person name="Sun C."/>
            <person name="Zou P."/>
            <person name="Liu Y."/>
            <person name="Dai S."/>
            <person name="Zhou R."/>
        </authorList>
    </citation>
    <scope>NUCLEOTIDE SEQUENCE [LARGE SCALE GENOMIC DNA]</scope>
</reference>
<name>A0ACB9RIS7_9MYRT</name>
<comment type="caution">
    <text evidence="1">The sequence shown here is derived from an EMBL/GenBank/DDBJ whole genome shotgun (WGS) entry which is preliminary data.</text>
</comment>
<evidence type="ECO:0000313" key="1">
    <source>
        <dbReference type="EMBL" id="KAI4378759.1"/>
    </source>
</evidence>
<protein>
    <submittedName>
        <fullName evidence="1">Uncharacterized protein</fullName>
    </submittedName>
</protein>
<dbReference type="Proteomes" id="UP001057402">
    <property type="component" value="Chromosome 4"/>
</dbReference>
<organism evidence="1 2">
    <name type="scientific">Melastoma candidum</name>
    <dbReference type="NCBI Taxonomy" id="119954"/>
    <lineage>
        <taxon>Eukaryota</taxon>
        <taxon>Viridiplantae</taxon>
        <taxon>Streptophyta</taxon>
        <taxon>Embryophyta</taxon>
        <taxon>Tracheophyta</taxon>
        <taxon>Spermatophyta</taxon>
        <taxon>Magnoliopsida</taxon>
        <taxon>eudicotyledons</taxon>
        <taxon>Gunneridae</taxon>
        <taxon>Pentapetalae</taxon>
        <taxon>rosids</taxon>
        <taxon>malvids</taxon>
        <taxon>Myrtales</taxon>
        <taxon>Melastomataceae</taxon>
        <taxon>Melastomatoideae</taxon>
        <taxon>Melastomateae</taxon>
        <taxon>Melastoma</taxon>
    </lineage>
</organism>